<sequence length="181" mass="20483">MSTNTTSENPCPQNNTSLTTLSHRLRWRFPARLLSARRLLDVLTDSAQTNVMLLSVRILAISFVAHLTYSSNGQQLATLFSHSPRANENARSLGINPRVFSRPAIEVAQELRSSDTDEEMILISYIPNHHKESFMFVVDIAWTSCKAQDADKHCIYFGSRKMPMVDEPPMADEWLMVTKSV</sequence>
<reference evidence="1 2" key="1">
    <citation type="submission" date="2014-04" db="EMBL/GenBank/DDBJ databases">
        <authorList>
            <consortium name="DOE Joint Genome Institute"/>
            <person name="Kuo A."/>
            <person name="Tarkka M."/>
            <person name="Buscot F."/>
            <person name="Kohler A."/>
            <person name="Nagy L.G."/>
            <person name="Floudas D."/>
            <person name="Copeland A."/>
            <person name="Barry K.W."/>
            <person name="Cichocki N."/>
            <person name="Veneault-Fourrey C."/>
            <person name="LaButti K."/>
            <person name="Lindquist E.A."/>
            <person name="Lipzen A."/>
            <person name="Lundell T."/>
            <person name="Morin E."/>
            <person name="Murat C."/>
            <person name="Sun H."/>
            <person name="Tunlid A."/>
            <person name="Henrissat B."/>
            <person name="Grigoriev I.V."/>
            <person name="Hibbett D.S."/>
            <person name="Martin F."/>
            <person name="Nordberg H.P."/>
            <person name="Cantor M.N."/>
            <person name="Hua S.X."/>
        </authorList>
    </citation>
    <scope>NUCLEOTIDE SEQUENCE [LARGE SCALE GENOMIC DNA]</scope>
    <source>
        <strain evidence="1 2">F 1598</strain>
    </source>
</reference>
<keyword evidence="2" id="KW-1185">Reference proteome</keyword>
<dbReference type="Proteomes" id="UP000054166">
    <property type="component" value="Unassembled WGS sequence"/>
</dbReference>
<evidence type="ECO:0000313" key="2">
    <source>
        <dbReference type="Proteomes" id="UP000054166"/>
    </source>
</evidence>
<dbReference type="EMBL" id="KN832977">
    <property type="protein sequence ID" value="KIM88426.1"/>
    <property type="molecule type" value="Genomic_DNA"/>
</dbReference>
<dbReference type="InParanoid" id="A0A0C3GCQ2"/>
<gene>
    <name evidence="1" type="ORF">PILCRDRAFT_85570</name>
</gene>
<proteinExistence type="predicted"/>
<dbReference type="AlphaFoldDB" id="A0A0C3GCQ2"/>
<reference evidence="2" key="2">
    <citation type="submission" date="2015-01" db="EMBL/GenBank/DDBJ databases">
        <title>Evolutionary Origins and Diversification of the Mycorrhizal Mutualists.</title>
        <authorList>
            <consortium name="DOE Joint Genome Institute"/>
            <consortium name="Mycorrhizal Genomics Consortium"/>
            <person name="Kohler A."/>
            <person name="Kuo A."/>
            <person name="Nagy L.G."/>
            <person name="Floudas D."/>
            <person name="Copeland A."/>
            <person name="Barry K.W."/>
            <person name="Cichocki N."/>
            <person name="Veneault-Fourrey C."/>
            <person name="LaButti K."/>
            <person name="Lindquist E.A."/>
            <person name="Lipzen A."/>
            <person name="Lundell T."/>
            <person name="Morin E."/>
            <person name="Murat C."/>
            <person name="Riley R."/>
            <person name="Ohm R."/>
            <person name="Sun H."/>
            <person name="Tunlid A."/>
            <person name="Henrissat B."/>
            <person name="Grigoriev I.V."/>
            <person name="Hibbett D.S."/>
            <person name="Martin F."/>
        </authorList>
    </citation>
    <scope>NUCLEOTIDE SEQUENCE [LARGE SCALE GENOMIC DNA]</scope>
    <source>
        <strain evidence="2">F 1598</strain>
    </source>
</reference>
<name>A0A0C3GCQ2_PILCF</name>
<evidence type="ECO:0000313" key="1">
    <source>
        <dbReference type="EMBL" id="KIM88426.1"/>
    </source>
</evidence>
<dbReference type="HOGENOM" id="CLU_1489530_0_0_1"/>
<organism evidence="1 2">
    <name type="scientific">Piloderma croceum (strain F 1598)</name>
    <dbReference type="NCBI Taxonomy" id="765440"/>
    <lineage>
        <taxon>Eukaryota</taxon>
        <taxon>Fungi</taxon>
        <taxon>Dikarya</taxon>
        <taxon>Basidiomycota</taxon>
        <taxon>Agaricomycotina</taxon>
        <taxon>Agaricomycetes</taxon>
        <taxon>Agaricomycetidae</taxon>
        <taxon>Atheliales</taxon>
        <taxon>Atheliaceae</taxon>
        <taxon>Piloderma</taxon>
    </lineage>
</organism>
<accession>A0A0C3GCQ2</accession>
<protein>
    <submittedName>
        <fullName evidence="1">Uncharacterized protein</fullName>
    </submittedName>
</protein>